<dbReference type="AlphaFoldDB" id="A0A9P0KHE1"/>
<accession>A0A9P0KHE1</accession>
<reference evidence="1" key="1">
    <citation type="submission" date="2022-03" db="EMBL/GenBank/DDBJ databases">
        <authorList>
            <person name="Sayadi A."/>
        </authorList>
    </citation>
    <scope>NUCLEOTIDE SEQUENCE</scope>
</reference>
<evidence type="ECO:0000313" key="1">
    <source>
        <dbReference type="EMBL" id="CAH1975432.1"/>
    </source>
</evidence>
<organism evidence="1 2">
    <name type="scientific">Acanthoscelides obtectus</name>
    <name type="common">Bean weevil</name>
    <name type="synonym">Bruchus obtectus</name>
    <dbReference type="NCBI Taxonomy" id="200917"/>
    <lineage>
        <taxon>Eukaryota</taxon>
        <taxon>Metazoa</taxon>
        <taxon>Ecdysozoa</taxon>
        <taxon>Arthropoda</taxon>
        <taxon>Hexapoda</taxon>
        <taxon>Insecta</taxon>
        <taxon>Pterygota</taxon>
        <taxon>Neoptera</taxon>
        <taxon>Endopterygota</taxon>
        <taxon>Coleoptera</taxon>
        <taxon>Polyphaga</taxon>
        <taxon>Cucujiformia</taxon>
        <taxon>Chrysomeloidea</taxon>
        <taxon>Chrysomelidae</taxon>
        <taxon>Bruchinae</taxon>
        <taxon>Bruchini</taxon>
        <taxon>Acanthoscelides</taxon>
    </lineage>
</organism>
<gene>
    <name evidence="1" type="ORF">ACAOBT_LOCUS11609</name>
</gene>
<dbReference type="EMBL" id="CAKOFQ010006836">
    <property type="protein sequence ID" value="CAH1975432.1"/>
    <property type="molecule type" value="Genomic_DNA"/>
</dbReference>
<dbReference type="Proteomes" id="UP001152888">
    <property type="component" value="Unassembled WGS sequence"/>
</dbReference>
<keyword evidence="2" id="KW-1185">Reference proteome</keyword>
<protein>
    <submittedName>
        <fullName evidence="1">Uncharacterized protein</fullName>
    </submittedName>
</protein>
<evidence type="ECO:0000313" key="2">
    <source>
        <dbReference type="Proteomes" id="UP001152888"/>
    </source>
</evidence>
<name>A0A9P0KHE1_ACAOB</name>
<sequence>MICSLLDHFSWHSTAGTPYCRYSSLQWASTFNGNFGVTWWS</sequence>
<comment type="caution">
    <text evidence="1">The sequence shown here is derived from an EMBL/GenBank/DDBJ whole genome shotgun (WGS) entry which is preliminary data.</text>
</comment>
<proteinExistence type="predicted"/>